<proteinExistence type="predicted"/>
<dbReference type="EMBL" id="JACJTQ010000033">
    <property type="protein sequence ID" value="MBD2693863.1"/>
    <property type="molecule type" value="Genomic_DNA"/>
</dbReference>
<comment type="caution">
    <text evidence="1">The sequence shown here is derived from an EMBL/GenBank/DDBJ whole genome shotgun (WGS) entry which is preliminary data.</text>
</comment>
<gene>
    <name evidence="1" type="ORF">H6G68_19235</name>
</gene>
<dbReference type="RefSeq" id="WP_190908074.1">
    <property type="nucleotide sequence ID" value="NZ_JACJTQ010000033.1"/>
</dbReference>
<evidence type="ECO:0000313" key="2">
    <source>
        <dbReference type="Proteomes" id="UP000660381"/>
    </source>
</evidence>
<protein>
    <submittedName>
        <fullName evidence="1">Uncharacterized protein</fullName>
    </submittedName>
</protein>
<dbReference type="Proteomes" id="UP000660381">
    <property type="component" value="Unassembled WGS sequence"/>
</dbReference>
<reference evidence="1 2" key="1">
    <citation type="journal article" date="2020" name="ISME J.">
        <title>Comparative genomics reveals insights into cyanobacterial evolution and habitat adaptation.</title>
        <authorList>
            <person name="Chen M.Y."/>
            <person name="Teng W.K."/>
            <person name="Zhao L."/>
            <person name="Hu C.X."/>
            <person name="Zhou Y.K."/>
            <person name="Han B.P."/>
            <person name="Song L.R."/>
            <person name="Shu W.S."/>
        </authorList>
    </citation>
    <scope>NUCLEOTIDE SEQUENCE [LARGE SCALE GENOMIC DNA]</scope>
    <source>
        <strain evidence="1 2">FACHB-362</strain>
    </source>
</reference>
<name>A0ABR8J661_9NOST</name>
<evidence type="ECO:0000313" key="1">
    <source>
        <dbReference type="EMBL" id="MBD2693863.1"/>
    </source>
</evidence>
<keyword evidence="2" id="KW-1185">Reference proteome</keyword>
<sequence length="122" mass="14333">MKQKNRPTLFSEKILLLGDLSPRKDWLMLEEYIQQEAKFVKYRIDHPARTKALTWIVEPLSRLLPEKTKKELLERLYKENIDDQIIGRPIWINEAVNILQFACCIASTLQIQAKDLISALLQ</sequence>
<organism evidence="1 2">
    <name type="scientific">Anabaena catenula FACHB-362</name>
    <dbReference type="NCBI Taxonomy" id="2692877"/>
    <lineage>
        <taxon>Bacteria</taxon>
        <taxon>Bacillati</taxon>
        <taxon>Cyanobacteriota</taxon>
        <taxon>Cyanophyceae</taxon>
        <taxon>Nostocales</taxon>
        <taxon>Nostocaceae</taxon>
        <taxon>Anabaena</taxon>
    </lineage>
</organism>
<accession>A0ABR8J661</accession>